<keyword evidence="2" id="KW-1185">Reference proteome</keyword>
<protein>
    <submittedName>
        <fullName evidence="1">Uncharacterized protein</fullName>
    </submittedName>
</protein>
<sequence>MAPIKVGIIGLSSLTTHVPATAGDRWAASAHLPYLLASPFYQIVALCNSSVASAVKAVERYNLPSSTKTYGDPQDLANDPDVQLVVCCVRVDKHYKLMMPALKAGKDAFVEWPLAPKLEESQEMLATAMKSGSRTIVGLQSRYSSVAQKVKQLMVENVIGKLLSSSLSYEIETFGDTDIPGVDYMSKKAAGANMFTIMFGHCADAVFSVLGAPYDIAATLSIQ</sequence>
<dbReference type="Proteomes" id="UP000293547">
    <property type="component" value="Unassembled WGS sequence"/>
</dbReference>
<proteinExistence type="predicted"/>
<comment type="caution">
    <text evidence="1">The sequence shown here is derived from an EMBL/GenBank/DDBJ whole genome shotgun (WGS) entry which is preliminary data.</text>
</comment>
<reference evidence="1 2" key="1">
    <citation type="journal article" date="2019" name="bioRxiv">
        <title>Genomics, evolutionary history and diagnostics of the Alternaria alternata species group including apple and Asian pear pathotypes.</title>
        <authorList>
            <person name="Armitage A.D."/>
            <person name="Cockerton H.M."/>
            <person name="Sreenivasaprasad S."/>
            <person name="Woodhall J.W."/>
            <person name="Lane C.R."/>
            <person name="Harrison R.J."/>
            <person name="Clarkson J.P."/>
        </authorList>
    </citation>
    <scope>NUCLEOTIDE SEQUENCE [LARGE SCALE GENOMIC DNA]</scope>
    <source>
        <strain evidence="1 2">FERA 650</strain>
    </source>
</reference>
<evidence type="ECO:0000313" key="2">
    <source>
        <dbReference type="Proteomes" id="UP000293547"/>
    </source>
</evidence>
<name>A0ACB6FU84_9PLEO</name>
<dbReference type="EMBL" id="PDWZ02000003">
    <property type="protein sequence ID" value="KAB2107977.1"/>
    <property type="molecule type" value="Genomic_DNA"/>
</dbReference>
<accession>A0ACB6FU84</accession>
<evidence type="ECO:0000313" key="1">
    <source>
        <dbReference type="EMBL" id="KAB2107977.1"/>
    </source>
</evidence>
<gene>
    <name evidence="1" type="ORF">AG0111_0g3785</name>
</gene>
<organism evidence="1 2">
    <name type="scientific">Alternaria gaisen</name>
    <dbReference type="NCBI Taxonomy" id="167740"/>
    <lineage>
        <taxon>Eukaryota</taxon>
        <taxon>Fungi</taxon>
        <taxon>Dikarya</taxon>
        <taxon>Ascomycota</taxon>
        <taxon>Pezizomycotina</taxon>
        <taxon>Dothideomycetes</taxon>
        <taxon>Pleosporomycetidae</taxon>
        <taxon>Pleosporales</taxon>
        <taxon>Pleosporineae</taxon>
        <taxon>Pleosporaceae</taxon>
        <taxon>Alternaria</taxon>
        <taxon>Alternaria sect. Alternaria</taxon>
    </lineage>
</organism>